<evidence type="ECO:0000313" key="2">
    <source>
        <dbReference type="Proteomes" id="UP000198356"/>
    </source>
</evidence>
<proteinExistence type="predicted"/>
<dbReference type="Proteomes" id="UP000198356">
    <property type="component" value="Unassembled WGS sequence"/>
</dbReference>
<dbReference type="EMBL" id="FZOU01000013">
    <property type="protein sequence ID" value="SNT42392.1"/>
    <property type="molecule type" value="Genomic_DNA"/>
</dbReference>
<dbReference type="GO" id="GO:0005975">
    <property type="term" value="P:carbohydrate metabolic process"/>
    <property type="evidence" value="ECO:0007669"/>
    <property type="project" value="InterPro"/>
</dbReference>
<reference evidence="1 2" key="1">
    <citation type="submission" date="2017-06" db="EMBL/GenBank/DDBJ databases">
        <authorList>
            <person name="Kim H.J."/>
            <person name="Triplett B.A."/>
        </authorList>
    </citation>
    <scope>NUCLEOTIDE SEQUENCE [LARGE SCALE GENOMIC DNA]</scope>
    <source>
        <strain evidence="1 2">DSM 18704</strain>
    </source>
</reference>
<dbReference type="InterPro" id="IPR014718">
    <property type="entry name" value="GH-type_carb-bd"/>
</dbReference>
<sequence>MIQLSAKAIGDGMRLKNDEIQIEVMPAEGGRIASLRCAGSGLEFLMQPHRPMRLTHASRDAGFIDGAVAGIEECMPTVSRCVVDGETIPDHGDLWQLAWDVTATSEDAVSLQAQCFSRPLRYEKTIRLVGAVVRVESRIVNVGAAPARFLYAAHPLLAVDAGDRIVLPEECAELALHSSLKERVGVDRSRIAWPLVEGVDLSLLGDVYARTAEMLYTDRLREGWCGLYRARHAQGIAVRFDTAELGYMGLWICCGGWPDEPPFQYAFAPEPATSPCGSLAQAVEQGLAETLQPGESFRFAIEYRVSPSNLDLQGFARFAAG</sequence>
<dbReference type="GO" id="GO:0030246">
    <property type="term" value="F:carbohydrate binding"/>
    <property type="evidence" value="ECO:0007669"/>
    <property type="project" value="InterPro"/>
</dbReference>
<dbReference type="InterPro" id="IPR011013">
    <property type="entry name" value="Gal_mutarotase_sf_dom"/>
</dbReference>
<keyword evidence="2" id="KW-1185">Reference proteome</keyword>
<evidence type="ECO:0000313" key="1">
    <source>
        <dbReference type="EMBL" id="SNT42392.1"/>
    </source>
</evidence>
<protein>
    <submittedName>
        <fullName evidence="1">Galactose mutarotase</fullName>
    </submittedName>
</protein>
<dbReference type="Gene3D" id="2.70.98.10">
    <property type="match status" value="1"/>
</dbReference>
<accession>A0A239MJY3</accession>
<dbReference type="AlphaFoldDB" id="A0A239MJY3"/>
<gene>
    <name evidence="1" type="ORF">SAMN05421770_11352</name>
</gene>
<name>A0A239MJY3_9BACT</name>
<dbReference type="SUPFAM" id="SSF74650">
    <property type="entry name" value="Galactose mutarotase-like"/>
    <property type="match status" value="1"/>
</dbReference>
<dbReference type="GO" id="GO:0003824">
    <property type="term" value="F:catalytic activity"/>
    <property type="evidence" value="ECO:0007669"/>
    <property type="project" value="InterPro"/>
</dbReference>
<organism evidence="1 2">
    <name type="scientific">Granulicella rosea</name>
    <dbReference type="NCBI Taxonomy" id="474952"/>
    <lineage>
        <taxon>Bacteria</taxon>
        <taxon>Pseudomonadati</taxon>
        <taxon>Acidobacteriota</taxon>
        <taxon>Terriglobia</taxon>
        <taxon>Terriglobales</taxon>
        <taxon>Acidobacteriaceae</taxon>
        <taxon>Granulicella</taxon>
    </lineage>
</organism>